<dbReference type="GO" id="GO:0005737">
    <property type="term" value="C:cytoplasm"/>
    <property type="evidence" value="ECO:0007669"/>
    <property type="project" value="TreeGrafter"/>
</dbReference>
<proteinExistence type="predicted"/>
<dbReference type="InterPro" id="IPR004143">
    <property type="entry name" value="BPL_LPL_catalytic"/>
</dbReference>
<dbReference type="AlphaFoldDB" id="A0A3B0VRF1"/>
<evidence type="ECO:0000259" key="2">
    <source>
        <dbReference type="Pfam" id="PF03099"/>
    </source>
</evidence>
<dbReference type="InterPro" id="IPR004408">
    <property type="entry name" value="Biotin_CoA_COase_ligase"/>
</dbReference>
<dbReference type="SUPFAM" id="SSF55681">
    <property type="entry name" value="Class II aaRS and biotin synthetases"/>
    <property type="match status" value="1"/>
</dbReference>
<sequence length="262" mass="29531">MNFSKMESLFKKEGLNYQFVGLESIDSTSAYLKRQANKKLQPMFCIATSQVDGYGQRQRQWLSNEDSLAFSVLCRFSVPIHELEGVSQIVGLKLIESLVDVFNDQLFIKWPNDLYSDSGKVAGLLIECVAFDKDACWLVIGVGINCSSMDASSTVIKKSGYPISHLKLPKGEDNTVFLTFFVAKLDELSHSFVSGDFEKHSESYQKYDYFDLDQPVIVYDTEQSISGCYKGLTQRGELLFESEGCRVTYRSGDVSIRTIDDI</sequence>
<accession>A0A3B0VRF1</accession>
<dbReference type="GO" id="GO:0004077">
    <property type="term" value="F:biotin--[biotin carboxyl-carrier protein] ligase activity"/>
    <property type="evidence" value="ECO:0007669"/>
    <property type="project" value="InterPro"/>
</dbReference>
<dbReference type="Gene3D" id="3.30.930.10">
    <property type="entry name" value="Bira Bifunctional Protein, Domain 2"/>
    <property type="match status" value="1"/>
</dbReference>
<organism evidence="3">
    <name type="scientific">hydrothermal vent metagenome</name>
    <dbReference type="NCBI Taxonomy" id="652676"/>
    <lineage>
        <taxon>unclassified sequences</taxon>
        <taxon>metagenomes</taxon>
        <taxon>ecological metagenomes</taxon>
    </lineage>
</organism>
<dbReference type="PANTHER" id="PTHR12835">
    <property type="entry name" value="BIOTIN PROTEIN LIGASE"/>
    <property type="match status" value="1"/>
</dbReference>
<dbReference type="Pfam" id="PF03099">
    <property type="entry name" value="BPL_LplA_LipB"/>
    <property type="match status" value="1"/>
</dbReference>
<dbReference type="Gene3D" id="2.30.30.100">
    <property type="match status" value="1"/>
</dbReference>
<name>A0A3B0VRF1_9ZZZZ</name>
<gene>
    <name evidence="3" type="ORF">MNBD_GAMMA04-920</name>
</gene>
<dbReference type="NCBIfam" id="TIGR00121">
    <property type="entry name" value="birA_ligase"/>
    <property type="match status" value="1"/>
</dbReference>
<dbReference type="InterPro" id="IPR008988">
    <property type="entry name" value="Transcriptional_repressor_C"/>
</dbReference>
<feature type="domain" description="BPL/LPL catalytic" evidence="2">
    <location>
        <begin position="23"/>
        <end position="145"/>
    </location>
</feature>
<dbReference type="CDD" id="cd16442">
    <property type="entry name" value="BPL"/>
    <property type="match status" value="1"/>
</dbReference>
<keyword evidence="1" id="KW-0436">Ligase</keyword>
<dbReference type="SUPFAM" id="SSF50037">
    <property type="entry name" value="C-terminal domain of transcriptional repressors"/>
    <property type="match status" value="1"/>
</dbReference>
<protein>
    <recommendedName>
        <fullName evidence="2">BPL/LPL catalytic domain-containing protein</fullName>
    </recommendedName>
</protein>
<dbReference type="InterPro" id="IPR045864">
    <property type="entry name" value="aa-tRNA-synth_II/BPL/LPL"/>
</dbReference>
<evidence type="ECO:0000313" key="3">
    <source>
        <dbReference type="EMBL" id="VAW46165.1"/>
    </source>
</evidence>
<reference evidence="3" key="1">
    <citation type="submission" date="2018-06" db="EMBL/GenBank/DDBJ databases">
        <authorList>
            <person name="Zhirakovskaya E."/>
        </authorList>
    </citation>
    <scope>NUCLEOTIDE SEQUENCE</scope>
</reference>
<dbReference type="PANTHER" id="PTHR12835:SF5">
    <property type="entry name" value="BIOTIN--PROTEIN LIGASE"/>
    <property type="match status" value="1"/>
</dbReference>
<dbReference type="EMBL" id="UOFB01000122">
    <property type="protein sequence ID" value="VAW46165.1"/>
    <property type="molecule type" value="Genomic_DNA"/>
</dbReference>
<evidence type="ECO:0000256" key="1">
    <source>
        <dbReference type="ARBA" id="ARBA00022598"/>
    </source>
</evidence>